<dbReference type="PANTHER" id="PTHR12001:SF44">
    <property type="entry name" value="GERANYLGERANYL PYROPHOSPHATE SYNTHASE"/>
    <property type="match status" value="1"/>
</dbReference>
<proteinExistence type="inferred from homology"/>
<dbReference type="Pfam" id="PF00348">
    <property type="entry name" value="polyprenyl_synt"/>
    <property type="match status" value="1"/>
</dbReference>
<dbReference type="GO" id="GO:0008299">
    <property type="term" value="P:isoprenoid biosynthetic process"/>
    <property type="evidence" value="ECO:0007669"/>
    <property type="project" value="InterPro"/>
</dbReference>
<dbReference type="InterPro" id="IPR033749">
    <property type="entry name" value="Polyprenyl_synt_CS"/>
</dbReference>
<dbReference type="Gene3D" id="1.10.600.10">
    <property type="entry name" value="Farnesyl Diphosphate Synthase"/>
    <property type="match status" value="1"/>
</dbReference>
<evidence type="ECO:0000313" key="5">
    <source>
        <dbReference type="Proteomes" id="UP000242381"/>
    </source>
</evidence>
<keyword evidence="1" id="KW-0479">Metal-binding</keyword>
<evidence type="ECO:0000256" key="1">
    <source>
        <dbReference type="ARBA" id="ARBA00022723"/>
    </source>
</evidence>
<dbReference type="PROSITE" id="PS00444">
    <property type="entry name" value="POLYPRENYL_SYNTHASE_2"/>
    <property type="match status" value="1"/>
</dbReference>
<dbReference type="Proteomes" id="UP000242381">
    <property type="component" value="Unassembled WGS sequence"/>
</dbReference>
<name>A0A1X0SG23_RHIZD</name>
<dbReference type="AlphaFoldDB" id="A0A1X0SG23"/>
<evidence type="ECO:0000256" key="2">
    <source>
        <dbReference type="ARBA" id="ARBA00022842"/>
    </source>
</evidence>
<dbReference type="OMA" id="FYSKAFF"/>
<evidence type="ECO:0000256" key="3">
    <source>
        <dbReference type="RuleBase" id="RU004466"/>
    </source>
</evidence>
<feature type="non-terminal residue" evidence="4">
    <location>
        <position position="1"/>
    </location>
</feature>
<dbReference type="GO" id="GO:0004659">
    <property type="term" value="F:prenyltransferase activity"/>
    <property type="evidence" value="ECO:0007669"/>
    <property type="project" value="InterPro"/>
</dbReference>
<protein>
    <submittedName>
        <fullName evidence="4">Geranylgeranyl pyrophosphate synthase</fullName>
    </submittedName>
</protein>
<dbReference type="SFLD" id="SFLDS00005">
    <property type="entry name" value="Isoprenoid_Synthase_Type_I"/>
    <property type="match status" value="1"/>
</dbReference>
<dbReference type="CDD" id="cd00685">
    <property type="entry name" value="Trans_IPPS_HT"/>
    <property type="match status" value="1"/>
</dbReference>
<dbReference type="SUPFAM" id="SSF48576">
    <property type="entry name" value="Terpenoid synthases"/>
    <property type="match status" value="1"/>
</dbReference>
<sequence>MGQAHVCIYFSFSSLNMSTDNKEQDSKEKILLEPYNYLISHPGKDVRTKFITAFDAWLNVPKDMLKIITKTIEMLHTASLMIDDVQDDSHLRRGVPVAHHIYGIPQTINTANYVYFLALKNIIQLNIPEMVNIYTEELIHLHQGQGIELYWRDSLTCPTEEEYIEMVNNKTSGLLRLGVRLMQAASKSQVDYTPLVNIIGVHFQVRDDYMNLQSNTYTQNKGFCEDLTEGKFSFPIIHAIRADPSNRQLLNIISQKPTSVEVKQYALEIIKRTGSFEYVREFLYKKEQEAFAEIKRLGGNPLLERVMQTLSVSNESNGHSSSGI</sequence>
<dbReference type="PANTHER" id="PTHR12001">
    <property type="entry name" value="GERANYLGERANYL PYROPHOSPHATE SYNTHASE"/>
    <property type="match status" value="1"/>
</dbReference>
<reference evidence="4 5" key="1">
    <citation type="journal article" date="2016" name="Proc. Natl. Acad. Sci. U.S.A.">
        <title>Lipid metabolic changes in an early divergent fungus govern the establishment of a mutualistic symbiosis with endobacteria.</title>
        <authorList>
            <person name="Lastovetsky O.A."/>
            <person name="Gaspar M.L."/>
            <person name="Mondo S.J."/>
            <person name="LaButti K.M."/>
            <person name="Sandor L."/>
            <person name="Grigoriev I.V."/>
            <person name="Henry S.A."/>
            <person name="Pawlowska T.E."/>
        </authorList>
    </citation>
    <scope>NUCLEOTIDE SEQUENCE [LARGE SCALE GENOMIC DNA]</scope>
    <source>
        <strain evidence="4 5">ATCC 11559</strain>
    </source>
</reference>
<dbReference type="EMBL" id="KV921260">
    <property type="protein sequence ID" value="ORE23118.1"/>
    <property type="molecule type" value="Genomic_DNA"/>
</dbReference>
<dbReference type="InterPro" id="IPR008949">
    <property type="entry name" value="Isoprenoid_synthase_dom_sf"/>
</dbReference>
<dbReference type="InterPro" id="IPR000092">
    <property type="entry name" value="Polyprenyl_synt"/>
</dbReference>
<keyword evidence="3" id="KW-0808">Transferase</keyword>
<dbReference type="VEuPathDB" id="FungiDB:BCV72DRAFT_21179"/>
<gene>
    <name evidence="4" type="ORF">BCV71DRAFT_192046</name>
</gene>
<dbReference type="GO" id="GO:0046872">
    <property type="term" value="F:metal ion binding"/>
    <property type="evidence" value="ECO:0007669"/>
    <property type="project" value="UniProtKB-KW"/>
</dbReference>
<organism evidence="4 5">
    <name type="scientific">Rhizopus microsporus</name>
    <dbReference type="NCBI Taxonomy" id="58291"/>
    <lineage>
        <taxon>Eukaryota</taxon>
        <taxon>Fungi</taxon>
        <taxon>Fungi incertae sedis</taxon>
        <taxon>Mucoromycota</taxon>
        <taxon>Mucoromycotina</taxon>
        <taxon>Mucoromycetes</taxon>
        <taxon>Mucorales</taxon>
        <taxon>Mucorineae</taxon>
        <taxon>Rhizopodaceae</taxon>
        <taxon>Rhizopus</taxon>
    </lineage>
</organism>
<comment type="similarity">
    <text evidence="3">Belongs to the FPP/GGPP synthase family.</text>
</comment>
<keyword evidence="2" id="KW-0460">Magnesium</keyword>
<accession>A0A1X0SG23</accession>
<dbReference type="PROSITE" id="PS00723">
    <property type="entry name" value="POLYPRENYL_SYNTHASE_1"/>
    <property type="match status" value="1"/>
</dbReference>
<evidence type="ECO:0000313" key="4">
    <source>
        <dbReference type="EMBL" id="ORE23118.1"/>
    </source>
</evidence>